<dbReference type="STRING" id="1577474.GA0111570_105114"/>
<comment type="subcellular location">
    <subcellularLocation>
        <location evidence="1">Cell envelope</location>
    </subcellularLocation>
</comment>
<evidence type="ECO:0000256" key="3">
    <source>
        <dbReference type="ARBA" id="ARBA00022448"/>
    </source>
</evidence>
<keyword evidence="4 5" id="KW-0732">Signal</keyword>
<proteinExistence type="inferred from homology"/>
<dbReference type="CDD" id="cd08494">
    <property type="entry name" value="PBP2_NikA_DppA_OppA_like_6"/>
    <property type="match status" value="1"/>
</dbReference>
<evidence type="ECO:0000259" key="6">
    <source>
        <dbReference type="Pfam" id="PF00496"/>
    </source>
</evidence>
<dbReference type="Pfam" id="PF00496">
    <property type="entry name" value="SBP_bac_5"/>
    <property type="match status" value="1"/>
</dbReference>
<feature type="signal peptide" evidence="5">
    <location>
        <begin position="1"/>
        <end position="26"/>
    </location>
</feature>
<dbReference type="PANTHER" id="PTHR30290:SF10">
    <property type="entry name" value="PERIPLASMIC OLIGOPEPTIDE-BINDING PROTEIN-RELATED"/>
    <property type="match status" value="1"/>
</dbReference>
<keyword evidence="8" id="KW-1185">Reference proteome</keyword>
<name>A0A1G6GV78_9ACTN</name>
<dbReference type="GO" id="GO:0042597">
    <property type="term" value="C:periplasmic space"/>
    <property type="evidence" value="ECO:0007669"/>
    <property type="project" value="UniProtKB-ARBA"/>
</dbReference>
<dbReference type="InterPro" id="IPR000914">
    <property type="entry name" value="SBP_5_dom"/>
</dbReference>
<dbReference type="GO" id="GO:0015833">
    <property type="term" value="P:peptide transport"/>
    <property type="evidence" value="ECO:0007669"/>
    <property type="project" value="TreeGrafter"/>
</dbReference>
<dbReference type="PIRSF" id="PIRSF002741">
    <property type="entry name" value="MppA"/>
    <property type="match status" value="1"/>
</dbReference>
<dbReference type="GO" id="GO:1904680">
    <property type="term" value="F:peptide transmembrane transporter activity"/>
    <property type="evidence" value="ECO:0007669"/>
    <property type="project" value="TreeGrafter"/>
</dbReference>
<keyword evidence="3" id="KW-0813">Transport</keyword>
<dbReference type="Gene3D" id="3.40.190.10">
    <property type="entry name" value="Periplasmic binding protein-like II"/>
    <property type="match status" value="1"/>
</dbReference>
<dbReference type="Gene3D" id="3.90.76.10">
    <property type="entry name" value="Dipeptide-binding Protein, Domain 1"/>
    <property type="match status" value="1"/>
</dbReference>
<evidence type="ECO:0000313" key="7">
    <source>
        <dbReference type="EMBL" id="SDB85841.1"/>
    </source>
</evidence>
<comment type="similarity">
    <text evidence="2">Belongs to the bacterial solute-binding protein 5 family.</text>
</comment>
<evidence type="ECO:0000256" key="4">
    <source>
        <dbReference type="ARBA" id="ARBA00022729"/>
    </source>
</evidence>
<dbReference type="InterPro" id="IPR039424">
    <property type="entry name" value="SBP_5"/>
</dbReference>
<dbReference type="InterPro" id="IPR030678">
    <property type="entry name" value="Peptide/Ni-bd"/>
</dbReference>
<evidence type="ECO:0000256" key="5">
    <source>
        <dbReference type="SAM" id="SignalP"/>
    </source>
</evidence>
<evidence type="ECO:0000256" key="2">
    <source>
        <dbReference type="ARBA" id="ARBA00005695"/>
    </source>
</evidence>
<dbReference type="AlphaFoldDB" id="A0A1G6GV78"/>
<dbReference type="SUPFAM" id="SSF53850">
    <property type="entry name" value="Periplasmic binding protein-like II"/>
    <property type="match status" value="1"/>
</dbReference>
<dbReference type="GO" id="GO:0043190">
    <property type="term" value="C:ATP-binding cassette (ABC) transporter complex"/>
    <property type="evidence" value="ECO:0007669"/>
    <property type="project" value="InterPro"/>
</dbReference>
<accession>A0A1G6GV78</accession>
<evidence type="ECO:0000256" key="1">
    <source>
        <dbReference type="ARBA" id="ARBA00004196"/>
    </source>
</evidence>
<dbReference type="EMBL" id="FMYF01000005">
    <property type="protein sequence ID" value="SDB85841.1"/>
    <property type="molecule type" value="Genomic_DNA"/>
</dbReference>
<protein>
    <submittedName>
        <fullName evidence="7">Peptide/nickel transport system substrate-binding protein</fullName>
    </submittedName>
</protein>
<feature type="domain" description="Solute-binding protein family 5" evidence="6">
    <location>
        <begin position="81"/>
        <end position="412"/>
    </location>
</feature>
<dbReference type="OrthoDB" id="9796817at2"/>
<dbReference type="RefSeq" id="WP_092610202.1">
    <property type="nucleotide sequence ID" value="NZ_FMYF01000005.1"/>
</dbReference>
<dbReference type="Gene3D" id="3.10.105.10">
    <property type="entry name" value="Dipeptide-binding Protein, Domain 3"/>
    <property type="match status" value="1"/>
</dbReference>
<feature type="chain" id="PRO_5011735139" evidence="5">
    <location>
        <begin position="27"/>
        <end position="504"/>
    </location>
</feature>
<sequence length="504" mass="54885">MRRRLGFVVAWVTGLALVLAGCSGQAKDTSGGHVPANSLVIGATAEPPTLDPTKNNAAAIPQVLLYNVYETLVRVDSSGNLHGLLAQEWQVSPDRRTYTFRLDPAATFASGRRLTATDVKWSFDRIKSPDTSSVLRTQMAVVQDVQAKDPSTLVVSLKRPSNSWLWNMSSTAGIVIDSQAAGDLAATPAGSGPYLVNEWTKGSQVVLARNPKYWATPPRVENVTFRYFSDATAMNSAMLSGDLNVISNVQAPQALDRFSDPEKYTVLQGTTNGEVVLGMNNRNKALSDPRVRQALTYAIDRKALLDSVWAGKGTLIGSMVPPTDPWYEDLSGAYPYDPAKAKQLLKEAGYESGLTLRMRLPTLAYAKGAGQFIQSQLAAVGVTVVIDELEFPARWIDVVMRQSDYDLTIVAHVEPRDMVNFADPEYYWHYDSAEFRRLMAAADAGTPQEYIDDQRVAARVLSRDAAADWLFLLPNLVVTTPNVSGINANATSLSFDVTKASVGS</sequence>
<dbReference type="PANTHER" id="PTHR30290">
    <property type="entry name" value="PERIPLASMIC BINDING COMPONENT OF ABC TRANSPORTER"/>
    <property type="match status" value="1"/>
</dbReference>
<gene>
    <name evidence="7" type="ORF">GA0111570_105114</name>
</gene>
<dbReference type="Proteomes" id="UP000199086">
    <property type="component" value="Unassembled WGS sequence"/>
</dbReference>
<dbReference type="PROSITE" id="PS51257">
    <property type="entry name" value="PROKAR_LIPOPROTEIN"/>
    <property type="match status" value="1"/>
</dbReference>
<reference evidence="7 8" key="1">
    <citation type="submission" date="2016-06" db="EMBL/GenBank/DDBJ databases">
        <authorList>
            <person name="Olsen C.W."/>
            <person name="Carey S."/>
            <person name="Hinshaw L."/>
            <person name="Karasin A.I."/>
        </authorList>
    </citation>
    <scope>NUCLEOTIDE SEQUENCE [LARGE SCALE GENOMIC DNA]</scope>
    <source>
        <strain evidence="7 8">LZ-22</strain>
    </source>
</reference>
<organism evidence="7 8">
    <name type="scientific">Raineyella antarctica</name>
    <dbReference type="NCBI Taxonomy" id="1577474"/>
    <lineage>
        <taxon>Bacteria</taxon>
        <taxon>Bacillati</taxon>
        <taxon>Actinomycetota</taxon>
        <taxon>Actinomycetes</taxon>
        <taxon>Propionibacteriales</taxon>
        <taxon>Propionibacteriaceae</taxon>
        <taxon>Raineyella</taxon>
    </lineage>
</organism>
<evidence type="ECO:0000313" key="8">
    <source>
        <dbReference type="Proteomes" id="UP000199086"/>
    </source>
</evidence>